<dbReference type="Pfam" id="PF13692">
    <property type="entry name" value="Glyco_trans_1_4"/>
    <property type="match status" value="1"/>
</dbReference>
<dbReference type="FunFam" id="3.40.50.2000:FF:000084">
    <property type="entry name" value="Digalactosyldiacylglycerol synthase 2 chloroplastic"/>
    <property type="match status" value="1"/>
</dbReference>
<dbReference type="EMBL" id="OZ075123">
    <property type="protein sequence ID" value="CAL4913266.1"/>
    <property type="molecule type" value="Genomic_DNA"/>
</dbReference>
<evidence type="ECO:0000313" key="13">
    <source>
        <dbReference type="EMBL" id="CAL4913266.1"/>
    </source>
</evidence>
<keyword evidence="14" id="KW-1185">Reference proteome</keyword>
<comment type="similarity">
    <text evidence="1">Belongs to the glycosyltransferase group 1 family. Glycosyltransferase 4 subfamily.</text>
</comment>
<evidence type="ECO:0000256" key="4">
    <source>
        <dbReference type="ARBA" id="ARBA00022676"/>
    </source>
</evidence>
<dbReference type="InterPro" id="IPR044525">
    <property type="entry name" value="DGDG1/2"/>
</dbReference>
<dbReference type="AlphaFoldDB" id="A0ABC8WQF4"/>
<evidence type="ECO:0000256" key="12">
    <source>
        <dbReference type="ARBA" id="ARBA00071330"/>
    </source>
</evidence>
<evidence type="ECO:0000256" key="10">
    <source>
        <dbReference type="ARBA" id="ARBA00024055"/>
    </source>
</evidence>
<accession>A0ABC8WQF4</accession>
<keyword evidence="6" id="KW-0732">Signal</keyword>
<dbReference type="EC" id="2.4.1.241" evidence="10"/>
<evidence type="ECO:0000256" key="2">
    <source>
        <dbReference type="ARBA" id="ARBA00022528"/>
    </source>
</evidence>
<keyword evidence="2" id="KW-0150">Chloroplast</keyword>
<evidence type="ECO:0000256" key="6">
    <source>
        <dbReference type="ARBA" id="ARBA00022729"/>
    </source>
</evidence>
<evidence type="ECO:0000256" key="3">
    <source>
        <dbReference type="ARBA" id="ARBA00022640"/>
    </source>
</evidence>
<evidence type="ECO:0000256" key="8">
    <source>
        <dbReference type="ARBA" id="ARBA00023136"/>
    </source>
</evidence>
<keyword evidence="3" id="KW-0934">Plastid</keyword>
<keyword evidence="8" id="KW-0472">Membrane</keyword>
<proteinExistence type="inferred from homology"/>
<sequence length="433" mass="49444">MTGTAINPLFRAAYLAKDGDKDVTLVIPWLCLKDQELVYPNKIVFDSTLEHESYVRHWIEERIDFKPSFGIKFYPGKFSTEMRSILPVGDITDCIPDEVADIAVLEEPEHLNWYHHGRRWKNKFRRVIGIVHTNYLAYVRREKNGQVIACFLKYANTWVTRIYCHKIIRLSGATQDLPRSITCNVHGVNPKFLEVGKLKLRQLQSGEKAFTKGAYYIGKMVWSKGYRELLDLLSKYQSKLAGLEVDLYGSGEDSDAVHESAKRLSLVVNVHPGRDHADPLFHEYKVFINPSTTDVVCTTTAEALAMGKIAICANHPSNEFFKQFPNCRIYNNEEEFVQLTLNALSEQPAPLTDMQRTHQTSRASLPAFMRTRRLKQNLEDASVYLHQALSGLEVTRRAFGAVPKTLQPDEQLCKDLGLAPPAKRRKLKFKLTT</sequence>
<evidence type="ECO:0000256" key="11">
    <source>
        <dbReference type="ARBA" id="ARBA00048651"/>
    </source>
</evidence>
<gene>
    <name evidence="13" type="ORF">URODEC1_LOCUS16127</name>
</gene>
<reference evidence="14" key="1">
    <citation type="submission" date="2024-06" db="EMBL/GenBank/DDBJ databases">
        <authorList>
            <person name="Ryan C."/>
        </authorList>
    </citation>
    <scope>NUCLEOTIDE SEQUENCE [LARGE SCALE GENOMIC DNA]</scope>
</reference>
<dbReference type="SUPFAM" id="SSF53756">
    <property type="entry name" value="UDP-Glycosyltransferase/glycogen phosphorylase"/>
    <property type="match status" value="1"/>
</dbReference>
<evidence type="ECO:0000256" key="9">
    <source>
        <dbReference type="ARBA" id="ARBA00024013"/>
    </source>
</evidence>
<dbReference type="PANTHER" id="PTHR46132:SF7">
    <property type="entry name" value="SYNTHASE 2, PUTATIVE, EXPRESSED-RELATED"/>
    <property type="match status" value="1"/>
</dbReference>
<name>A0ABC8WQF4_9POAL</name>
<keyword evidence="7" id="KW-1002">Plastid outer membrane</keyword>
<reference evidence="13 14" key="2">
    <citation type="submission" date="2024-10" db="EMBL/GenBank/DDBJ databases">
        <authorList>
            <person name="Ryan C."/>
        </authorList>
    </citation>
    <scope>NUCLEOTIDE SEQUENCE [LARGE SCALE GENOMIC DNA]</scope>
</reference>
<evidence type="ECO:0000256" key="7">
    <source>
        <dbReference type="ARBA" id="ARBA00022805"/>
    </source>
</evidence>
<organism evidence="13 14">
    <name type="scientific">Urochloa decumbens</name>
    <dbReference type="NCBI Taxonomy" id="240449"/>
    <lineage>
        <taxon>Eukaryota</taxon>
        <taxon>Viridiplantae</taxon>
        <taxon>Streptophyta</taxon>
        <taxon>Embryophyta</taxon>
        <taxon>Tracheophyta</taxon>
        <taxon>Spermatophyta</taxon>
        <taxon>Magnoliopsida</taxon>
        <taxon>Liliopsida</taxon>
        <taxon>Poales</taxon>
        <taxon>Poaceae</taxon>
        <taxon>PACMAD clade</taxon>
        <taxon>Panicoideae</taxon>
        <taxon>Panicodae</taxon>
        <taxon>Paniceae</taxon>
        <taxon>Melinidinae</taxon>
        <taxon>Urochloa</taxon>
    </lineage>
</organism>
<dbReference type="GO" id="GO:0046481">
    <property type="term" value="F:digalactosyldiacylglycerol synthase activity"/>
    <property type="evidence" value="ECO:0007669"/>
    <property type="project" value="UniProtKB-EC"/>
</dbReference>
<evidence type="ECO:0000313" key="14">
    <source>
        <dbReference type="Proteomes" id="UP001497457"/>
    </source>
</evidence>
<keyword evidence="5" id="KW-0808">Transferase</keyword>
<dbReference type="PANTHER" id="PTHR46132">
    <property type="entry name" value="DIGALACTOSYLDIACYLGLYCEROL SYNTHASE 2, CHLOROPLASTIC"/>
    <property type="match status" value="1"/>
</dbReference>
<dbReference type="Gene3D" id="3.40.50.2000">
    <property type="entry name" value="Glycogen Phosphorylase B"/>
    <property type="match status" value="1"/>
</dbReference>
<comment type="subcellular location">
    <subcellularLocation>
        <location evidence="9">Plastid</location>
        <location evidence="9">Chloroplast outer membrane</location>
    </subcellularLocation>
</comment>
<evidence type="ECO:0000256" key="1">
    <source>
        <dbReference type="ARBA" id="ARBA00009481"/>
    </source>
</evidence>
<dbReference type="GO" id="GO:0009707">
    <property type="term" value="C:chloroplast outer membrane"/>
    <property type="evidence" value="ECO:0007669"/>
    <property type="project" value="UniProtKB-SubCell"/>
</dbReference>
<keyword evidence="4" id="KW-0328">Glycosyltransferase</keyword>
<comment type="catalytic activity">
    <reaction evidence="11">
        <text>a 1,2-diacyl-3-O-(beta-D-galactosyl)-sn-glycerol + UDP-alpha-D-galactose = a 1,2-diacyl-3-O-[alpha-D-galactosyl-(1-&gt;6)-beta-D-galactosyl]-sn-glycerol + UDP + H(+)</text>
        <dbReference type="Rhea" id="RHEA:10520"/>
        <dbReference type="ChEBI" id="CHEBI:15378"/>
        <dbReference type="ChEBI" id="CHEBI:17615"/>
        <dbReference type="ChEBI" id="CHEBI:28396"/>
        <dbReference type="ChEBI" id="CHEBI:58223"/>
        <dbReference type="ChEBI" id="CHEBI:66914"/>
        <dbReference type="EC" id="2.4.1.241"/>
    </reaction>
</comment>
<dbReference type="Proteomes" id="UP001497457">
    <property type="component" value="Chromosome 13rd"/>
</dbReference>
<dbReference type="CDD" id="cd01635">
    <property type="entry name" value="Glycosyltransferase_GTB-type"/>
    <property type="match status" value="1"/>
</dbReference>
<protein>
    <recommendedName>
        <fullName evidence="12">Digalactosyldiacylglycerol synthase 2, chloroplastic</fullName>
        <ecNumber evidence="10">2.4.1.241</ecNumber>
    </recommendedName>
</protein>
<evidence type="ECO:0000256" key="5">
    <source>
        <dbReference type="ARBA" id="ARBA00022679"/>
    </source>
</evidence>